<name>A0A2C9CA02_KUEST</name>
<dbReference type="Proteomes" id="UP000221734">
    <property type="component" value="Chromosome Kuenenia_stuttgartiensis_MBR1"/>
</dbReference>
<reference evidence="2" key="2">
    <citation type="submission" date="2017-10" db="EMBL/GenBank/DDBJ databases">
        <authorList>
            <person name="Banno H."/>
            <person name="Chua N.-H."/>
        </authorList>
    </citation>
    <scope>NUCLEOTIDE SEQUENCE [LARGE SCALE GENOMIC DNA]</scope>
    <source>
        <strain evidence="2">Kuenenia_mbr1_ru-nijmegen</strain>
    </source>
</reference>
<evidence type="ECO:0000313" key="3">
    <source>
        <dbReference type="Proteomes" id="UP000221734"/>
    </source>
</evidence>
<gene>
    <name evidence="1" type="ORF">KsCSTR_27960</name>
    <name evidence="2" type="ORF">KSMBR1_0010</name>
</gene>
<dbReference type="KEGG" id="kst:KSMBR1_0010"/>
<protein>
    <submittedName>
        <fullName evidence="2">Uncharacterized protein</fullName>
    </submittedName>
</protein>
<reference evidence="3" key="1">
    <citation type="submission" date="2017-10" db="EMBL/GenBank/DDBJ databases">
        <authorList>
            <person name="Frank J."/>
        </authorList>
    </citation>
    <scope>NUCLEOTIDE SEQUENCE [LARGE SCALE GENOMIC DNA]</scope>
</reference>
<evidence type="ECO:0000313" key="4">
    <source>
        <dbReference type="Proteomes" id="UP000501926"/>
    </source>
</evidence>
<dbReference type="OrthoDB" id="4494749at2"/>
<evidence type="ECO:0000313" key="1">
    <source>
        <dbReference type="EMBL" id="QII12175.1"/>
    </source>
</evidence>
<proteinExistence type="predicted"/>
<evidence type="ECO:0000313" key="2">
    <source>
        <dbReference type="EMBL" id="SOH02532.1"/>
    </source>
</evidence>
<dbReference type="EMBL" id="CP049055">
    <property type="protein sequence ID" value="QII12175.1"/>
    <property type="molecule type" value="Genomic_DNA"/>
</dbReference>
<dbReference type="RefSeq" id="WP_099323497.1">
    <property type="nucleotide sequence ID" value="NZ_CP049055.1"/>
</dbReference>
<dbReference type="EMBL" id="LT934425">
    <property type="protein sequence ID" value="SOH02532.1"/>
    <property type="molecule type" value="Genomic_DNA"/>
</dbReference>
<sequence>MFTLHNNSHSFASLLKQSTVSDVKGAFPKTILHFLNDNSFLFPKSKTSEIFPAFNESLWISPQTVLKMDAETGVFGKRIRNKNSRTELLLASFKNIIAQFIIAPFFPESIKGDFQLIPLKCPHTKNSITYGISDSFSLNVTGNNPVTFSVYLGDGRSLRDMQRMIEDNADIRALKDIFGYLEDDSYGLFPIIPSYKIERHKNNVSLTLSKNILGETYRLKIIVEGIQEEIIIKEAEHPLVLSYFVIEEAKNNISKEEKGWELLNDIFKKSPEWFKEKQLRLLCFSGADDHAKSGAPHHRYKRYLNASKKDLYIIEILCPFFEIIPSKSNSSIKIDIELTVNTTLQHYRPKAFPLRGIFKNDSMEYINRLQNAKTMAGLIDEKIMSLLNMLEISYRSLSFLITNNMILAGAFTYLTYFGRDTVFTHLLLKPFLTIFVQQKIVQQLLNRSNQSGEGAHETDSRVLKENEAHYDYRMTDTDFLVAISTFELLNEMSCKDIEDFLNHKDSENRYHCTAPDETFFINNATVIIRNLNRALTLIENNDLVPLKRINDPSSANWRDAVNSFSRGTYSYDVNAVWVPHLLRLLESFSTNKEKREILLAFLNKIQALYPNHCFKPTETLLHTITSTPGNTITTLIERTKKKFEISYSLEEWRTRLKSFYNDPQNHEKSIQDLKKMKIGYYLREHGQGRVWFTAEDFLDDRKWENSMQYQFELLPDNFFLPDGNPFPNGIHTYAMALDKDKNPIPIMHSDLGFEAFTKSMRKEHIEKELILPVELPLSLGGLAIIDRNGESLGFTVANPMLANRNGYELLLTPAEKNRGIDPKILSPWNLIGKNEYHGWGAIWEVMIDFMVAALQDADIQNHTYLKNYYWWVLENYTQYPRVRNKEVLGFKYNDNYKDWLLTESTIEKFEINDLQAFNAAGRLRVLLKALIPGITTFWLFKREEGDT</sequence>
<accession>A0A2C9CA02</accession>
<organism evidence="2 3">
    <name type="scientific">Kuenenia stuttgartiensis</name>
    <dbReference type="NCBI Taxonomy" id="174633"/>
    <lineage>
        <taxon>Bacteria</taxon>
        <taxon>Pseudomonadati</taxon>
        <taxon>Planctomycetota</taxon>
        <taxon>Candidatus Brocadiia</taxon>
        <taxon>Candidatus Brocadiales</taxon>
        <taxon>Candidatus Brocadiaceae</taxon>
        <taxon>Candidatus Kuenenia</taxon>
    </lineage>
</organism>
<dbReference type="AlphaFoldDB" id="A0A2C9CA02"/>
<dbReference type="Proteomes" id="UP000501926">
    <property type="component" value="Chromosome"/>
</dbReference>
<reference evidence="1 4" key="3">
    <citation type="submission" date="2020-02" db="EMBL/GenBank/DDBJ databases">
        <title>Newly sequenced genome of strain CSTR1 showed variability in Candidatus Kuenenia stuttgartiensis genomes.</title>
        <authorList>
            <person name="Ding C."/>
            <person name="Adrian L."/>
        </authorList>
    </citation>
    <scope>NUCLEOTIDE SEQUENCE [LARGE SCALE GENOMIC DNA]</scope>
    <source>
        <strain evidence="1 4">CSTR1</strain>
    </source>
</reference>
<keyword evidence="3" id="KW-1185">Reference proteome</keyword>